<dbReference type="FunCoup" id="A0A1D2VHW4">
    <property type="interactions" value="51"/>
</dbReference>
<evidence type="ECO:0000256" key="9">
    <source>
        <dbReference type="ARBA" id="ARBA00023328"/>
    </source>
</evidence>
<keyword evidence="4" id="KW-0132">Cell division</keyword>
<dbReference type="InParanoid" id="A0A1D2VHW4"/>
<keyword evidence="9" id="KW-0137">Centromere</keyword>
<dbReference type="PANTHER" id="PTHR14527">
    <property type="entry name" value="PROTEIN MIS12 HOMOLOG"/>
    <property type="match status" value="1"/>
</dbReference>
<dbReference type="GO" id="GO:0000444">
    <property type="term" value="C:MIS12/MIND type complex"/>
    <property type="evidence" value="ECO:0007669"/>
    <property type="project" value="TreeGrafter"/>
</dbReference>
<dbReference type="EMBL" id="KV454480">
    <property type="protein sequence ID" value="ODV61236.1"/>
    <property type="molecule type" value="Genomic_DNA"/>
</dbReference>
<evidence type="ECO:0000256" key="3">
    <source>
        <dbReference type="ARBA" id="ARBA00022454"/>
    </source>
</evidence>
<evidence type="ECO:0000256" key="7">
    <source>
        <dbReference type="ARBA" id="ARBA00023054"/>
    </source>
</evidence>
<evidence type="ECO:0000313" key="10">
    <source>
        <dbReference type="EMBL" id="ODV61236.1"/>
    </source>
</evidence>
<gene>
    <name evidence="10" type="ORF">ASCRUDRAFT_70436</name>
</gene>
<evidence type="ECO:0000256" key="6">
    <source>
        <dbReference type="ARBA" id="ARBA00022838"/>
    </source>
</evidence>
<keyword evidence="11" id="KW-1185">Reference proteome</keyword>
<protein>
    <submittedName>
        <fullName evidence="10">Mis12-domain-containing protein</fullName>
    </submittedName>
</protein>
<accession>A0A1D2VHW4</accession>
<dbReference type="GO" id="GO:0051382">
    <property type="term" value="P:kinetochore assembly"/>
    <property type="evidence" value="ECO:0007669"/>
    <property type="project" value="TreeGrafter"/>
</dbReference>
<name>A0A1D2VHW4_9ASCO</name>
<evidence type="ECO:0000256" key="8">
    <source>
        <dbReference type="ARBA" id="ARBA00023306"/>
    </source>
</evidence>
<organism evidence="10 11">
    <name type="scientific">Ascoidea rubescens DSM 1968</name>
    <dbReference type="NCBI Taxonomy" id="1344418"/>
    <lineage>
        <taxon>Eukaryota</taxon>
        <taxon>Fungi</taxon>
        <taxon>Dikarya</taxon>
        <taxon>Ascomycota</taxon>
        <taxon>Saccharomycotina</taxon>
        <taxon>Saccharomycetes</taxon>
        <taxon>Ascoideaceae</taxon>
        <taxon>Ascoidea</taxon>
    </lineage>
</organism>
<sequence>MSALDQRTIELLTEHFGFPPISVIDDIFNAVNELMAKCVDAISNYLIQSSLKFNLTEFDNNLKNNSNSTNSSKNFKSQLKSQIQDEIDIGTAKLETLLESSIDKSFDIFELYTLRNIFNIDSNLIDNNYLILNHHKSLKSFNKKNISINKSDYLDLIEKINILENHLLIQLKIRKIFLSYLSRGKKILKSLKFYKNLILFNNNNNGNHNKTNLKNLRSLSPLIDSIIFLKSESINFYNQLNDLSIQFENNNNNIENNLMLKNNPRNIYIDTKSFKLLLNSDILNNDHEKLKFERILNNIQLENENNLNNINNLLNNLA</sequence>
<evidence type="ECO:0000313" key="11">
    <source>
        <dbReference type="Proteomes" id="UP000095038"/>
    </source>
</evidence>
<reference evidence="11" key="1">
    <citation type="submission" date="2016-05" db="EMBL/GenBank/DDBJ databases">
        <title>Comparative genomics of biotechnologically important yeasts.</title>
        <authorList>
            <consortium name="DOE Joint Genome Institute"/>
            <person name="Riley R."/>
            <person name="Haridas S."/>
            <person name="Wolfe K.H."/>
            <person name="Lopes M.R."/>
            <person name="Hittinger C.T."/>
            <person name="Goker M."/>
            <person name="Salamov A."/>
            <person name="Wisecaver J."/>
            <person name="Long T.M."/>
            <person name="Aerts A.L."/>
            <person name="Barry K."/>
            <person name="Choi C."/>
            <person name="Clum A."/>
            <person name="Coughlan A.Y."/>
            <person name="Deshpande S."/>
            <person name="Douglass A.P."/>
            <person name="Hanson S.J."/>
            <person name="Klenk H.-P."/>
            <person name="Labutti K."/>
            <person name="Lapidus A."/>
            <person name="Lindquist E."/>
            <person name="Lipzen A."/>
            <person name="Meier-Kolthoff J.P."/>
            <person name="Ohm R.A."/>
            <person name="Otillar R.P."/>
            <person name="Pangilinan J."/>
            <person name="Peng Y."/>
            <person name="Rokas A."/>
            <person name="Rosa C.A."/>
            <person name="Scheuner C."/>
            <person name="Sibirny A.A."/>
            <person name="Slot J.C."/>
            <person name="Stielow J.B."/>
            <person name="Sun H."/>
            <person name="Kurtzman C.P."/>
            <person name="Blackwell M."/>
            <person name="Grigoriev I.V."/>
            <person name="Jeffries T.W."/>
        </authorList>
    </citation>
    <scope>NUCLEOTIDE SEQUENCE [LARGE SCALE GENOMIC DNA]</scope>
    <source>
        <strain evidence="11">DSM 1968</strain>
    </source>
</reference>
<keyword evidence="5" id="KW-0498">Mitosis</keyword>
<dbReference type="GO" id="GO:0000070">
    <property type="term" value="P:mitotic sister chromatid segregation"/>
    <property type="evidence" value="ECO:0007669"/>
    <property type="project" value="TreeGrafter"/>
</dbReference>
<dbReference type="STRING" id="1344418.A0A1D2VHW4"/>
<keyword evidence="7" id="KW-0175">Coiled coil</keyword>
<evidence type="ECO:0000256" key="4">
    <source>
        <dbReference type="ARBA" id="ARBA00022618"/>
    </source>
</evidence>
<dbReference type="OrthoDB" id="1884855at2759"/>
<keyword evidence="6" id="KW-0995">Kinetochore</keyword>
<dbReference type="Proteomes" id="UP000095038">
    <property type="component" value="Unassembled WGS sequence"/>
</dbReference>
<comment type="subcellular location">
    <subcellularLocation>
        <location evidence="1">Chromosome</location>
        <location evidence="1">Centromere</location>
        <location evidence="1">Kinetochore</location>
    </subcellularLocation>
</comment>
<comment type="similarity">
    <text evidence="2">Belongs to the mis12 family.</text>
</comment>
<evidence type="ECO:0000256" key="2">
    <source>
        <dbReference type="ARBA" id="ARBA00008643"/>
    </source>
</evidence>
<dbReference type="GO" id="GO:0005634">
    <property type="term" value="C:nucleus"/>
    <property type="evidence" value="ECO:0007669"/>
    <property type="project" value="InterPro"/>
</dbReference>
<dbReference type="InterPro" id="IPR008685">
    <property type="entry name" value="Centromere_Mis12"/>
</dbReference>
<keyword evidence="8" id="KW-0131">Cell cycle</keyword>
<proteinExistence type="inferred from homology"/>
<dbReference type="Pfam" id="PF05859">
    <property type="entry name" value="Mis12"/>
    <property type="match status" value="1"/>
</dbReference>
<keyword evidence="3" id="KW-0158">Chromosome</keyword>
<evidence type="ECO:0000256" key="1">
    <source>
        <dbReference type="ARBA" id="ARBA00004629"/>
    </source>
</evidence>
<dbReference type="GeneID" id="30965431"/>
<dbReference type="AlphaFoldDB" id="A0A1D2VHW4"/>
<dbReference type="GO" id="GO:0051301">
    <property type="term" value="P:cell division"/>
    <property type="evidence" value="ECO:0007669"/>
    <property type="project" value="UniProtKB-KW"/>
</dbReference>
<dbReference type="PANTHER" id="PTHR14527:SF2">
    <property type="entry name" value="PROTEIN MIS12 HOMOLOG"/>
    <property type="match status" value="1"/>
</dbReference>
<dbReference type="RefSeq" id="XP_020047543.1">
    <property type="nucleotide sequence ID" value="XM_020191795.1"/>
</dbReference>
<evidence type="ECO:0000256" key="5">
    <source>
        <dbReference type="ARBA" id="ARBA00022776"/>
    </source>
</evidence>